<feature type="transmembrane region" description="Helical" evidence="14">
    <location>
        <begin position="333"/>
        <end position="361"/>
    </location>
</feature>
<feature type="transmembrane region" description="Helical" evidence="14">
    <location>
        <begin position="382"/>
        <end position="399"/>
    </location>
</feature>
<evidence type="ECO:0000256" key="3">
    <source>
        <dbReference type="ARBA" id="ARBA00022448"/>
    </source>
</evidence>
<keyword evidence="9" id="KW-0406">Ion transport</keyword>
<keyword evidence="7 14" id="KW-1133">Transmembrane helix</keyword>
<dbReference type="AlphaFoldDB" id="A0A3Q3W193"/>
<evidence type="ECO:0000256" key="4">
    <source>
        <dbReference type="ARBA" id="ARBA00022692"/>
    </source>
</evidence>
<evidence type="ECO:0000256" key="11">
    <source>
        <dbReference type="ARBA" id="ARBA00023180"/>
    </source>
</evidence>
<reference evidence="15" key="2">
    <citation type="submission" date="2025-09" db="UniProtKB">
        <authorList>
            <consortium name="Ensembl"/>
        </authorList>
    </citation>
    <scope>IDENTIFICATION</scope>
</reference>
<evidence type="ECO:0000256" key="2">
    <source>
        <dbReference type="ARBA" id="ARBA00006434"/>
    </source>
</evidence>
<keyword evidence="10 14" id="KW-0472">Membrane</keyword>
<reference evidence="15" key="1">
    <citation type="submission" date="2025-08" db="UniProtKB">
        <authorList>
            <consortium name="Ensembl"/>
        </authorList>
    </citation>
    <scope>IDENTIFICATION</scope>
</reference>
<evidence type="ECO:0000256" key="10">
    <source>
        <dbReference type="ARBA" id="ARBA00023136"/>
    </source>
</evidence>
<evidence type="ECO:0000256" key="9">
    <source>
        <dbReference type="ARBA" id="ARBA00023065"/>
    </source>
</evidence>
<dbReference type="InterPro" id="IPR001734">
    <property type="entry name" value="Na/solute_symporter"/>
</dbReference>
<evidence type="ECO:0000313" key="16">
    <source>
        <dbReference type="Proteomes" id="UP000261620"/>
    </source>
</evidence>
<feature type="transmembrane region" description="Helical" evidence="14">
    <location>
        <begin position="127"/>
        <end position="146"/>
    </location>
</feature>
<name>A0A3Q3W193_MOLML</name>
<keyword evidence="8" id="KW-0915">Sodium</keyword>
<evidence type="ECO:0008006" key="17">
    <source>
        <dbReference type="Google" id="ProtNLM"/>
    </source>
</evidence>
<evidence type="ECO:0000256" key="6">
    <source>
        <dbReference type="ARBA" id="ARBA00022979"/>
    </source>
</evidence>
<protein>
    <recommendedName>
        <fullName evidence="17">Solute carrier family 5 member 7a</fullName>
    </recommendedName>
</protein>
<dbReference type="GO" id="GO:0005886">
    <property type="term" value="C:plasma membrane"/>
    <property type="evidence" value="ECO:0007669"/>
    <property type="project" value="TreeGrafter"/>
</dbReference>
<feature type="transmembrane region" description="Helical" evidence="14">
    <location>
        <begin position="192"/>
        <end position="210"/>
    </location>
</feature>
<dbReference type="GO" id="GO:0005307">
    <property type="term" value="F:choline:sodium symporter activity"/>
    <property type="evidence" value="ECO:0007669"/>
    <property type="project" value="TreeGrafter"/>
</dbReference>
<keyword evidence="16" id="KW-1185">Reference proteome</keyword>
<dbReference type="InterPro" id="IPR038377">
    <property type="entry name" value="Na/Glc_symporter_sf"/>
</dbReference>
<feature type="transmembrane region" description="Helical" evidence="14">
    <location>
        <begin position="6"/>
        <end position="27"/>
    </location>
</feature>
<dbReference type="GO" id="GO:0008292">
    <property type="term" value="P:acetylcholine biosynthetic process"/>
    <property type="evidence" value="ECO:0007669"/>
    <property type="project" value="TreeGrafter"/>
</dbReference>
<feature type="transmembrane region" description="Helical" evidence="14">
    <location>
        <begin position="240"/>
        <end position="260"/>
    </location>
</feature>
<feature type="transmembrane region" description="Helical" evidence="14">
    <location>
        <begin position="166"/>
        <end position="185"/>
    </location>
</feature>
<sequence>MAVNVPGVIVMVFFYLLVLGTGVWASFKSRRRQKKSAATGMEMALLGNRSINLVVGIFTMTATWIGGAFIVGVAEMVYTPSRGLTGAGIMVMGYTSSFIFGGLVFVKPMREKRCVTMLDPFYVKYGKLLTAGLSLMSLFMDIFWLPTTLIGLGGTMSVVLDLSFSVSIWISAAVAIIYTLLGGLYSVAYTDVIQLVLIFISLWTCVPFILMSPHTLDIGQTLMNNTLHAPWIGKLELRKTWLIIDDFLFFALGSLSYQCFHQRTLSASSTATARITCFVAAFLLVVFGIPPVLLGAAAASTNWNQTTYGSPSPYERGQAAFILPITLQHLSPAFISIIGIGCVAAAVMSSADSILLSAAAVMTSSIYKNILRPQASDREMQWVIRASVVVVGLIGTSLASLKSSIFTFVFISAEVAYVVIFPQLVCVLFFNISNGYGAVMGLLVGLVLRTLSGEPIIGLPPVLHFPGCTLEDGVYVQYAPVKTISMLSTAAAILLFSYLASVLFNKDLLPERLDVFGVKAMCLPSPRKPEDGSNMDEMVNLNSVA</sequence>
<evidence type="ECO:0000256" key="13">
    <source>
        <dbReference type="RuleBase" id="RU362091"/>
    </source>
</evidence>
<comment type="similarity">
    <text evidence="2 13">Belongs to the sodium:solute symporter (SSF) (TC 2.A.21) family.</text>
</comment>
<evidence type="ECO:0000256" key="7">
    <source>
        <dbReference type="ARBA" id="ARBA00022989"/>
    </source>
</evidence>
<feature type="transmembrane region" description="Helical" evidence="14">
    <location>
        <begin position="86"/>
        <end position="106"/>
    </location>
</feature>
<evidence type="ECO:0000313" key="15">
    <source>
        <dbReference type="Ensembl" id="ENSMMOP00000009801.1"/>
    </source>
</evidence>
<keyword evidence="12" id="KW-0739">Sodium transport</keyword>
<feature type="transmembrane region" description="Helical" evidence="14">
    <location>
        <begin position="442"/>
        <end position="463"/>
    </location>
</feature>
<dbReference type="CDD" id="cd11474">
    <property type="entry name" value="SLC5sbd_CHT"/>
    <property type="match status" value="1"/>
</dbReference>
<dbReference type="STRING" id="94237.ENSMMOP00000009801"/>
<dbReference type="OMA" id="EVAYVVI"/>
<feature type="transmembrane region" description="Helical" evidence="14">
    <location>
        <begin position="405"/>
        <end position="430"/>
    </location>
</feature>
<dbReference type="Pfam" id="PF00474">
    <property type="entry name" value="SSF"/>
    <property type="match status" value="1"/>
</dbReference>
<feature type="transmembrane region" description="Helical" evidence="14">
    <location>
        <begin position="272"/>
        <end position="294"/>
    </location>
</feature>
<organism evidence="15 16">
    <name type="scientific">Mola mola</name>
    <name type="common">Ocean sunfish</name>
    <name type="synonym">Tetraodon mola</name>
    <dbReference type="NCBI Taxonomy" id="94237"/>
    <lineage>
        <taxon>Eukaryota</taxon>
        <taxon>Metazoa</taxon>
        <taxon>Chordata</taxon>
        <taxon>Craniata</taxon>
        <taxon>Vertebrata</taxon>
        <taxon>Euteleostomi</taxon>
        <taxon>Actinopterygii</taxon>
        <taxon>Neopterygii</taxon>
        <taxon>Teleostei</taxon>
        <taxon>Neoteleostei</taxon>
        <taxon>Acanthomorphata</taxon>
        <taxon>Eupercaria</taxon>
        <taxon>Tetraodontiformes</taxon>
        <taxon>Molidae</taxon>
        <taxon>Mola</taxon>
    </lineage>
</organism>
<dbReference type="PROSITE" id="PS50283">
    <property type="entry name" value="NA_SOLUT_SYMP_3"/>
    <property type="match status" value="1"/>
</dbReference>
<evidence type="ECO:0000256" key="12">
    <source>
        <dbReference type="ARBA" id="ARBA00023201"/>
    </source>
</evidence>
<comment type="subcellular location">
    <subcellularLocation>
        <location evidence="1">Membrane</location>
        <topology evidence="1">Multi-pass membrane protein</topology>
    </subcellularLocation>
</comment>
<dbReference type="Gene3D" id="1.20.1730.10">
    <property type="entry name" value="Sodium/glucose cotransporter"/>
    <property type="match status" value="1"/>
</dbReference>
<dbReference type="Proteomes" id="UP000261620">
    <property type="component" value="Unplaced"/>
</dbReference>
<feature type="transmembrane region" description="Helical" evidence="14">
    <location>
        <begin position="483"/>
        <end position="504"/>
    </location>
</feature>
<evidence type="ECO:0000256" key="8">
    <source>
        <dbReference type="ARBA" id="ARBA00023053"/>
    </source>
</evidence>
<keyword evidence="4 14" id="KW-0812">Transmembrane</keyword>
<dbReference type="PANTHER" id="PTHR45897">
    <property type="entry name" value="HIGH-AFFINITY CHOLINE TRANSPORTER 1"/>
    <property type="match status" value="1"/>
</dbReference>
<feature type="transmembrane region" description="Helical" evidence="14">
    <location>
        <begin position="51"/>
        <end position="74"/>
    </location>
</feature>
<keyword evidence="5" id="KW-0769">Symport</keyword>
<accession>A0A3Q3W193</accession>
<evidence type="ECO:0000256" key="5">
    <source>
        <dbReference type="ARBA" id="ARBA00022847"/>
    </source>
</evidence>
<keyword evidence="6" id="KW-0530">Neurotransmitter biosynthesis</keyword>
<evidence type="ECO:0000256" key="14">
    <source>
        <dbReference type="SAM" id="Phobius"/>
    </source>
</evidence>
<dbReference type="PANTHER" id="PTHR45897:SF5">
    <property type="entry name" value="HIGH AFFINITY CHOLINE TRANSPORTER 1"/>
    <property type="match status" value="1"/>
</dbReference>
<proteinExistence type="inferred from homology"/>
<dbReference type="Ensembl" id="ENSMMOT00000009973.1">
    <property type="protein sequence ID" value="ENSMMOP00000009801.1"/>
    <property type="gene ID" value="ENSMMOG00000007591.1"/>
</dbReference>
<dbReference type="InterPro" id="IPR052244">
    <property type="entry name" value="Choline_transporter"/>
</dbReference>
<evidence type="ECO:0000256" key="1">
    <source>
        <dbReference type="ARBA" id="ARBA00004141"/>
    </source>
</evidence>
<keyword evidence="11" id="KW-0325">Glycoprotein</keyword>
<keyword evidence="3" id="KW-0813">Transport</keyword>